<name>A0A0D6LIG7_9BILA</name>
<evidence type="ECO:0000313" key="3">
    <source>
        <dbReference type="Proteomes" id="UP000054495"/>
    </source>
</evidence>
<accession>A0A0D6LIG7</accession>
<dbReference type="AlphaFoldDB" id="A0A0D6LIG7"/>
<feature type="chain" id="PRO_5002306944" evidence="1">
    <location>
        <begin position="24"/>
        <end position="282"/>
    </location>
</feature>
<dbReference type="Proteomes" id="UP000054495">
    <property type="component" value="Unassembled WGS sequence"/>
</dbReference>
<dbReference type="PANTHER" id="PTHR47163:SF3">
    <property type="entry name" value="PROTEIN CBG18017"/>
    <property type="match status" value="1"/>
</dbReference>
<keyword evidence="3" id="KW-1185">Reference proteome</keyword>
<proteinExistence type="predicted"/>
<organism evidence="2 3">
    <name type="scientific">Ancylostoma ceylanicum</name>
    <dbReference type="NCBI Taxonomy" id="53326"/>
    <lineage>
        <taxon>Eukaryota</taxon>
        <taxon>Metazoa</taxon>
        <taxon>Ecdysozoa</taxon>
        <taxon>Nematoda</taxon>
        <taxon>Chromadorea</taxon>
        <taxon>Rhabditida</taxon>
        <taxon>Rhabditina</taxon>
        <taxon>Rhabditomorpha</taxon>
        <taxon>Strongyloidea</taxon>
        <taxon>Ancylostomatidae</taxon>
        <taxon>Ancylostomatinae</taxon>
        <taxon>Ancylostoma</taxon>
    </lineage>
</organism>
<protein>
    <submittedName>
        <fullName evidence="2">Uncharacterized protein</fullName>
    </submittedName>
</protein>
<feature type="signal peptide" evidence="1">
    <location>
        <begin position="1"/>
        <end position="23"/>
    </location>
</feature>
<dbReference type="InterPro" id="IPR053164">
    <property type="entry name" value="IS1016-like_transposase"/>
</dbReference>
<keyword evidence="1" id="KW-0732">Signal</keyword>
<reference evidence="2 3" key="1">
    <citation type="submission" date="2013-05" db="EMBL/GenBank/DDBJ databases">
        <title>Draft genome of the parasitic nematode Anyclostoma ceylanicum.</title>
        <authorList>
            <person name="Mitreva M."/>
        </authorList>
    </citation>
    <scope>NUCLEOTIDE SEQUENCE [LARGE SCALE GENOMIC DNA]</scope>
</reference>
<evidence type="ECO:0000313" key="2">
    <source>
        <dbReference type="EMBL" id="EPB71784.1"/>
    </source>
</evidence>
<dbReference type="PANTHER" id="PTHR47163">
    <property type="entry name" value="DDE_TNP_IS1595 DOMAIN-CONTAINING PROTEIN"/>
    <property type="match status" value="1"/>
</dbReference>
<gene>
    <name evidence="2" type="ORF">ANCCEY_09119</name>
</gene>
<evidence type="ECO:0000256" key="1">
    <source>
        <dbReference type="SAM" id="SignalP"/>
    </source>
</evidence>
<sequence length="282" mass="32693">MAAANLLILWDFTLISTWPELAANTKEEFDEWLADRGLLWKERPRPNCGNPQKVTNQAGGTGDDVSLKFECFKRQCRQRGIPYEVEYVKGTFLETLRGDRKKIFLASCLFAYDLGLVKEVARTLKVDEKSIVQWTQWFRVVLVDYYTINVTRIEGPNTVVRVDETQVASTMWAASFAGTDSLEVSRKVSSAPTCGEVTTHEPRLHLRNGQLPLNFVDLVRGVHTQRIENTWPHLKAKIRCRHGLKGDLWDDHFYEVLWKWRFNSENLLYELWRQIAAKYPLS</sequence>
<dbReference type="EMBL" id="KE125088">
    <property type="protein sequence ID" value="EPB71784.1"/>
    <property type="molecule type" value="Genomic_DNA"/>
</dbReference>